<keyword evidence="4" id="KW-1052">Target cell membrane</keyword>
<gene>
    <name evidence="11" type="ORF">LAZ67_10000099</name>
</gene>
<evidence type="ECO:0000256" key="6">
    <source>
        <dbReference type="ARBA" id="ARBA00023028"/>
    </source>
</evidence>
<evidence type="ECO:0000256" key="7">
    <source>
        <dbReference type="ARBA" id="ARBA00023065"/>
    </source>
</evidence>
<reference evidence="11 12" key="1">
    <citation type="submission" date="2022-01" db="EMBL/GenBank/DDBJ databases">
        <title>A chromosomal length assembly of Cordylochernes scorpioides.</title>
        <authorList>
            <person name="Zeh D."/>
            <person name="Zeh J."/>
        </authorList>
    </citation>
    <scope>NUCLEOTIDE SEQUENCE [LARGE SCALE GENOMIC DNA]</scope>
    <source>
        <strain evidence="11">IN4F17</strain>
        <tissue evidence="11">Whole Body</tissue>
    </source>
</reference>
<dbReference type="PANTHER" id="PTHR10117:SF80">
    <property type="entry name" value="TRANSIENT-RECEPTOR-POTENTIAL-LIKE PROTEIN"/>
    <property type="match status" value="1"/>
</dbReference>
<keyword evidence="6" id="KW-0638">Presynaptic neurotoxin</keyword>
<keyword evidence="5" id="KW-0677">Repeat</keyword>
<evidence type="ECO:0000256" key="5">
    <source>
        <dbReference type="ARBA" id="ARBA00022737"/>
    </source>
</evidence>
<keyword evidence="7" id="KW-0406">Ion transport</keyword>
<organism evidence="11 12">
    <name type="scientific">Cordylochernes scorpioides</name>
    <dbReference type="NCBI Taxonomy" id="51811"/>
    <lineage>
        <taxon>Eukaryota</taxon>
        <taxon>Metazoa</taxon>
        <taxon>Ecdysozoa</taxon>
        <taxon>Arthropoda</taxon>
        <taxon>Chelicerata</taxon>
        <taxon>Arachnida</taxon>
        <taxon>Pseudoscorpiones</taxon>
        <taxon>Cheliferoidea</taxon>
        <taxon>Chernetidae</taxon>
        <taxon>Cordylochernes</taxon>
    </lineage>
</organism>
<evidence type="ECO:0000256" key="1">
    <source>
        <dbReference type="ARBA" id="ARBA00004175"/>
    </source>
</evidence>
<keyword evidence="6" id="KW-0800">Toxin</keyword>
<evidence type="ECO:0000256" key="8">
    <source>
        <dbReference type="ARBA" id="ARBA00023298"/>
    </source>
</evidence>
<name>A0ABY6KUT8_9ARAC</name>
<keyword evidence="8" id="KW-1053">Target membrane</keyword>
<feature type="domain" description="Transient receptor ion channel" evidence="10">
    <location>
        <begin position="101"/>
        <end position="148"/>
    </location>
</feature>
<evidence type="ECO:0000256" key="4">
    <source>
        <dbReference type="ARBA" id="ARBA00022537"/>
    </source>
</evidence>
<keyword evidence="9" id="KW-0407">Ion channel</keyword>
<comment type="subcellular location">
    <subcellularLocation>
        <location evidence="1">Target cell membrane</location>
    </subcellularLocation>
</comment>
<dbReference type="InterPro" id="IPR002153">
    <property type="entry name" value="TRPC_channel"/>
</dbReference>
<dbReference type="Pfam" id="PF00023">
    <property type="entry name" value="Ank"/>
    <property type="match status" value="1"/>
</dbReference>
<keyword evidence="3" id="KW-0268">Exocytosis</keyword>
<evidence type="ECO:0000256" key="2">
    <source>
        <dbReference type="ARBA" id="ARBA00022448"/>
    </source>
</evidence>
<protein>
    <submittedName>
        <fullName evidence="11">Trp-1</fullName>
    </submittedName>
</protein>
<keyword evidence="6" id="KW-0528">Neurotoxin</keyword>
<dbReference type="SUPFAM" id="SSF48403">
    <property type="entry name" value="Ankyrin repeat"/>
    <property type="match status" value="1"/>
</dbReference>
<dbReference type="Gene3D" id="1.25.40.20">
    <property type="entry name" value="Ankyrin repeat-containing domain"/>
    <property type="match status" value="1"/>
</dbReference>
<dbReference type="InterPro" id="IPR002110">
    <property type="entry name" value="Ankyrin_rpt"/>
</dbReference>
<dbReference type="SMART" id="SM01420">
    <property type="entry name" value="TRP_2"/>
    <property type="match status" value="1"/>
</dbReference>
<dbReference type="InterPro" id="IPR036770">
    <property type="entry name" value="Ankyrin_rpt-contain_sf"/>
</dbReference>
<evidence type="ECO:0000313" key="12">
    <source>
        <dbReference type="Proteomes" id="UP001235939"/>
    </source>
</evidence>
<dbReference type="EMBL" id="CP092872">
    <property type="protein sequence ID" value="UYV72626.1"/>
    <property type="molecule type" value="Genomic_DNA"/>
</dbReference>
<dbReference type="Proteomes" id="UP001235939">
    <property type="component" value="Chromosome 10"/>
</dbReference>
<accession>A0ABY6KUT8</accession>
<evidence type="ECO:0000313" key="11">
    <source>
        <dbReference type="EMBL" id="UYV72626.1"/>
    </source>
</evidence>
<dbReference type="Pfam" id="PF08344">
    <property type="entry name" value="TRP_2"/>
    <property type="match status" value="1"/>
</dbReference>
<keyword evidence="8" id="KW-0472">Membrane</keyword>
<evidence type="ECO:0000259" key="10">
    <source>
        <dbReference type="SMART" id="SM01420"/>
    </source>
</evidence>
<evidence type="ECO:0000256" key="9">
    <source>
        <dbReference type="ARBA" id="ARBA00023303"/>
    </source>
</evidence>
<dbReference type="PANTHER" id="PTHR10117">
    <property type="entry name" value="TRANSIENT RECEPTOR POTENTIAL CHANNEL"/>
    <property type="match status" value="1"/>
</dbReference>
<keyword evidence="2" id="KW-0813">Transport</keyword>
<evidence type="ECO:0000256" key="3">
    <source>
        <dbReference type="ARBA" id="ARBA00022483"/>
    </source>
</evidence>
<proteinExistence type="predicted"/>
<dbReference type="InterPro" id="IPR013555">
    <property type="entry name" value="TRP_dom"/>
</dbReference>
<sequence>MFLECRAGIDEVCVGQDQVKIGDALLYAIREGVYKIVEMLVNHANLSGEALAGGWGTGEESSDYSPDISPVILAAHCNQFEILQLLLTRGATVETPHPLSCPCDTCQRGFTADSLRYSLRRIHTYRALASPAWISLTSEDPVLTAFKVGL</sequence>
<keyword evidence="12" id="KW-1185">Reference proteome</keyword>